<keyword evidence="5" id="KW-0862">Zinc</keyword>
<evidence type="ECO:0000256" key="5">
    <source>
        <dbReference type="ARBA" id="ARBA00022833"/>
    </source>
</evidence>
<dbReference type="InterPro" id="IPR023696">
    <property type="entry name" value="Ureohydrolase_dom_sf"/>
</dbReference>
<dbReference type="InterPro" id="IPR023801">
    <property type="entry name" value="His_deacetylse_dom"/>
</dbReference>
<reference evidence="8" key="1">
    <citation type="journal article" date="2019" name="Int. J. Syst. Evol. Microbiol.">
        <title>The Global Catalogue of Microorganisms (GCM) 10K type strain sequencing project: providing services to taxonomists for standard genome sequencing and annotation.</title>
        <authorList>
            <consortium name="The Broad Institute Genomics Platform"/>
            <consortium name="The Broad Institute Genome Sequencing Center for Infectious Disease"/>
            <person name="Wu L."/>
            <person name="Ma J."/>
        </authorList>
    </citation>
    <scope>NUCLEOTIDE SEQUENCE [LARGE SCALE GENOMIC DNA]</scope>
    <source>
        <strain evidence="8">CGMCC 1.10188</strain>
    </source>
</reference>
<dbReference type="PANTHER" id="PTHR10625">
    <property type="entry name" value="HISTONE DEACETYLASE HDAC1-RELATED"/>
    <property type="match status" value="1"/>
</dbReference>
<evidence type="ECO:0000256" key="1">
    <source>
        <dbReference type="ARBA" id="ARBA00001947"/>
    </source>
</evidence>
<evidence type="ECO:0000256" key="3">
    <source>
        <dbReference type="ARBA" id="ARBA00022723"/>
    </source>
</evidence>
<comment type="cofactor">
    <cofactor evidence="1">
        <name>Zn(2+)</name>
        <dbReference type="ChEBI" id="CHEBI:29105"/>
    </cofactor>
</comment>
<dbReference type="Proteomes" id="UP000603352">
    <property type="component" value="Unassembled WGS sequence"/>
</dbReference>
<comment type="similarity">
    <text evidence="2">Belongs to the histone deacetylase family.</text>
</comment>
<sequence length="348" mass="37015">MKVVFDPRQTAHAPETYFRRGGFITHPEQPQRAILLRDALAAAGHAIVPPADHGLGPLYAVHDRGYVDFFRTAWTRWVEATGSTEAAVPNYHTGRREGRVPQGVVGQLGYYATDTACPVMAGTWEAIYWSAQSAVDAADQVLAGARMVYGLSRPPGHHASWDASNGFCFFNNAAAAARHLRRKFARVAVLDVDTHAGNGTQDIFYGDPDVFYASLHVDPADYPPYYLGYGDETGRDAGLGTTLNLLLNPGDGDAEIGLAVDRALAAIRDFGAEALVVSLGFDMAHDDPLSVVRCTADGFAATAAKITRFGLPTVLVQEGGYLGPSLSDNAVMFLNACDAALAADAAAG</sequence>
<evidence type="ECO:0000256" key="2">
    <source>
        <dbReference type="ARBA" id="ARBA00005947"/>
    </source>
</evidence>
<proteinExistence type="inferred from homology"/>
<dbReference type="RefSeq" id="WP_188581385.1">
    <property type="nucleotide sequence ID" value="NZ_BMDZ01000064.1"/>
</dbReference>
<dbReference type="Pfam" id="PF00850">
    <property type="entry name" value="Hist_deacetyl"/>
    <property type="match status" value="1"/>
</dbReference>
<dbReference type="CDD" id="cd10001">
    <property type="entry name" value="HDAC_classII_APAH"/>
    <property type="match status" value="1"/>
</dbReference>
<feature type="domain" description="Histone deacetylase" evidence="6">
    <location>
        <begin position="26"/>
        <end position="336"/>
    </location>
</feature>
<dbReference type="Gene3D" id="3.40.800.20">
    <property type="entry name" value="Histone deacetylase domain"/>
    <property type="match status" value="1"/>
</dbReference>
<evidence type="ECO:0000256" key="4">
    <source>
        <dbReference type="ARBA" id="ARBA00022801"/>
    </source>
</evidence>
<keyword evidence="3" id="KW-0479">Metal-binding</keyword>
<dbReference type="InterPro" id="IPR037138">
    <property type="entry name" value="His_deacetylse_dom_sf"/>
</dbReference>
<evidence type="ECO:0000313" key="8">
    <source>
        <dbReference type="Proteomes" id="UP000603352"/>
    </source>
</evidence>
<organism evidence="7 8">
    <name type="scientific">Tistrella bauzanensis</name>
    <dbReference type="NCBI Taxonomy" id="657419"/>
    <lineage>
        <taxon>Bacteria</taxon>
        <taxon>Pseudomonadati</taxon>
        <taxon>Pseudomonadota</taxon>
        <taxon>Alphaproteobacteria</taxon>
        <taxon>Geminicoccales</taxon>
        <taxon>Geminicoccaceae</taxon>
        <taxon>Tistrella</taxon>
    </lineage>
</organism>
<accession>A0ABQ1J2L5</accession>
<name>A0ABQ1J2L5_9PROT</name>
<dbReference type="InterPro" id="IPR000286">
    <property type="entry name" value="HDACs"/>
</dbReference>
<dbReference type="PANTHER" id="PTHR10625:SF17">
    <property type="entry name" value="HISTONE DEACETYLASE 8"/>
    <property type="match status" value="1"/>
</dbReference>
<gene>
    <name evidence="7" type="ORF">GCM10011505_41050</name>
</gene>
<comment type="caution">
    <text evidence="7">The sequence shown here is derived from an EMBL/GenBank/DDBJ whole genome shotgun (WGS) entry which is preliminary data.</text>
</comment>
<evidence type="ECO:0000259" key="6">
    <source>
        <dbReference type="Pfam" id="PF00850"/>
    </source>
</evidence>
<evidence type="ECO:0000313" key="7">
    <source>
        <dbReference type="EMBL" id="GGB55896.1"/>
    </source>
</evidence>
<dbReference type="PRINTS" id="PR01270">
    <property type="entry name" value="HDASUPER"/>
</dbReference>
<protein>
    <submittedName>
        <fullName evidence="7">Acetylpolyamine amidohydrolase</fullName>
    </submittedName>
</protein>
<dbReference type="SUPFAM" id="SSF52768">
    <property type="entry name" value="Arginase/deacetylase"/>
    <property type="match status" value="1"/>
</dbReference>
<keyword evidence="8" id="KW-1185">Reference proteome</keyword>
<dbReference type="EMBL" id="BMDZ01000064">
    <property type="protein sequence ID" value="GGB55896.1"/>
    <property type="molecule type" value="Genomic_DNA"/>
</dbReference>
<keyword evidence="4" id="KW-0378">Hydrolase</keyword>